<dbReference type="SUPFAM" id="SSF55729">
    <property type="entry name" value="Acyl-CoA N-acyltransferases (Nat)"/>
    <property type="match status" value="1"/>
</dbReference>
<dbReference type="OrthoDB" id="630895at2759"/>
<dbReference type="Proteomes" id="UP000289152">
    <property type="component" value="Unassembled WGS sequence"/>
</dbReference>
<dbReference type="GO" id="GO:0016747">
    <property type="term" value="F:acyltransferase activity, transferring groups other than amino-acyl groups"/>
    <property type="evidence" value="ECO:0007669"/>
    <property type="project" value="InterPro"/>
</dbReference>
<comment type="caution">
    <text evidence="2">The sequence shown here is derived from an EMBL/GenBank/DDBJ whole genome shotgun (WGS) entry which is preliminary data.</text>
</comment>
<evidence type="ECO:0000313" key="3">
    <source>
        <dbReference type="Proteomes" id="UP000289152"/>
    </source>
</evidence>
<accession>A0A4Q1BCF9</accession>
<reference evidence="2 3" key="1">
    <citation type="submission" date="2016-06" db="EMBL/GenBank/DDBJ databases">
        <title>Evolution of pathogenesis and genome organization in the Tremellales.</title>
        <authorList>
            <person name="Cuomo C."/>
            <person name="Litvintseva A."/>
            <person name="Heitman J."/>
            <person name="Chen Y."/>
            <person name="Sun S."/>
            <person name="Springer D."/>
            <person name="Dromer F."/>
            <person name="Young S."/>
            <person name="Zeng Q."/>
            <person name="Chapman S."/>
            <person name="Gujja S."/>
            <person name="Saif S."/>
            <person name="Birren B."/>
        </authorList>
    </citation>
    <scope>NUCLEOTIDE SEQUENCE [LARGE SCALE GENOMIC DNA]</scope>
    <source>
        <strain evidence="2 3">ATCC 28783</strain>
    </source>
</reference>
<dbReference type="InParanoid" id="A0A4Q1BCF9"/>
<dbReference type="InterPro" id="IPR016181">
    <property type="entry name" value="Acyl_CoA_acyltransferase"/>
</dbReference>
<dbReference type="EMBL" id="SDIL01000095">
    <property type="protein sequence ID" value="RXK36512.1"/>
    <property type="molecule type" value="Genomic_DNA"/>
</dbReference>
<name>A0A4Q1BCF9_TREME</name>
<proteinExistence type="predicted"/>
<organism evidence="2 3">
    <name type="scientific">Tremella mesenterica</name>
    <name type="common">Jelly fungus</name>
    <dbReference type="NCBI Taxonomy" id="5217"/>
    <lineage>
        <taxon>Eukaryota</taxon>
        <taxon>Fungi</taxon>
        <taxon>Dikarya</taxon>
        <taxon>Basidiomycota</taxon>
        <taxon>Agaricomycotina</taxon>
        <taxon>Tremellomycetes</taxon>
        <taxon>Tremellales</taxon>
        <taxon>Tremellaceae</taxon>
        <taxon>Tremella</taxon>
    </lineage>
</organism>
<evidence type="ECO:0000259" key="1">
    <source>
        <dbReference type="Pfam" id="PF13302"/>
    </source>
</evidence>
<feature type="domain" description="N-acetyltransferase" evidence="1">
    <location>
        <begin position="20"/>
        <end position="184"/>
    </location>
</feature>
<dbReference type="Pfam" id="PF13302">
    <property type="entry name" value="Acetyltransf_3"/>
    <property type="match status" value="1"/>
</dbReference>
<keyword evidence="3" id="KW-1185">Reference proteome</keyword>
<dbReference type="InterPro" id="IPR000182">
    <property type="entry name" value="GNAT_dom"/>
</dbReference>
<dbReference type="AlphaFoldDB" id="A0A4Q1BCF9"/>
<evidence type="ECO:0000313" key="2">
    <source>
        <dbReference type="EMBL" id="RXK36512.1"/>
    </source>
</evidence>
<protein>
    <recommendedName>
        <fullName evidence="1">N-acetyltransferase domain-containing protein</fullName>
    </recommendedName>
</protein>
<gene>
    <name evidence="2" type="ORF">M231_06234</name>
</gene>
<sequence>MLQWDTEYDEPYIPLGDGIRITPLRFDDVETWWELYSEKGISDNNIRNPKPLPRELAERQVVEKMETARPFLGQLQALRSTGTKKKVWVIGGCPFHVIRNDSGKIIDVPFPPPEPLSQYAHVNQTWDLGYNVSSQYTGRGIAKAAVKGLVDDWCVPFMRLRRISAGAKAMDEASHAVLRKAGLREVFRYPRTLPQELGGVTFEAIKFVKELPPSLSHATT</sequence>
<dbReference type="Gene3D" id="3.40.630.30">
    <property type="match status" value="1"/>
</dbReference>